<dbReference type="AlphaFoldDB" id="A0AA41VP14"/>
<dbReference type="GO" id="GO:0015996">
    <property type="term" value="P:chlorophyll catabolic process"/>
    <property type="evidence" value="ECO:0007669"/>
    <property type="project" value="InterPro"/>
</dbReference>
<protein>
    <recommendedName>
        <fullName evidence="1">AB hydrolase-1 domain-containing protein</fullName>
    </recommendedName>
</protein>
<dbReference type="GO" id="GO:0009507">
    <property type="term" value="C:chloroplast"/>
    <property type="evidence" value="ECO:0007669"/>
    <property type="project" value="TreeGrafter"/>
</dbReference>
<dbReference type="Gene3D" id="3.40.50.1820">
    <property type="entry name" value="alpha/beta hydrolase"/>
    <property type="match status" value="1"/>
</dbReference>
<evidence type="ECO:0000259" key="1">
    <source>
        <dbReference type="Pfam" id="PF12697"/>
    </source>
</evidence>
<evidence type="ECO:0000313" key="2">
    <source>
        <dbReference type="EMBL" id="MCL7044840.1"/>
    </source>
</evidence>
<keyword evidence="3" id="KW-1185">Reference proteome</keyword>
<evidence type="ECO:0000313" key="3">
    <source>
        <dbReference type="Proteomes" id="UP001177140"/>
    </source>
</evidence>
<dbReference type="PANTHER" id="PTHR47280">
    <property type="entry name" value="PHEOPHYTINASE, CHLOROPLASTIC"/>
    <property type="match status" value="1"/>
</dbReference>
<dbReference type="InterPro" id="IPR029058">
    <property type="entry name" value="AB_hydrolase_fold"/>
</dbReference>
<comment type="caution">
    <text evidence="2">The sequence shown here is derived from an EMBL/GenBank/DDBJ whole genome shotgun (WGS) entry which is preliminary data.</text>
</comment>
<reference evidence="2" key="1">
    <citation type="submission" date="2022-03" db="EMBL/GenBank/DDBJ databases">
        <title>A functionally conserved STORR gene fusion in Papaver species that diverged 16.8 million years ago.</title>
        <authorList>
            <person name="Catania T."/>
        </authorList>
    </citation>
    <scope>NUCLEOTIDE SEQUENCE</scope>
    <source>
        <strain evidence="2">S-191538</strain>
    </source>
</reference>
<dbReference type="InterPro" id="IPR044211">
    <property type="entry name" value="PPH_chloroplastic"/>
</dbReference>
<gene>
    <name evidence="2" type="ORF">MKW94_025329</name>
</gene>
<proteinExistence type="predicted"/>
<name>A0AA41VP14_PAPNU</name>
<sequence length="379" mass="42486">MMEMLSVYYSGPCLLFPTSSSCTLNMRFVSPNCKSRRSRHYVSIRRTRLVCSNSSMMVQWAYTKKNGSDSLQGETSGSLGSDQYVSYLGEGYKNTTIDDSIKKIKIPGLPPQGLNGDSGFPITSCFWEWKPKLRVHYEKSKHFCNSHYVAKYIGSLIFQISVHVIGEPVYVVGNSLGGFVALYFATCNPQLVKGVTFSPRLARLFPWASTFALPVGVRKFISFLWQKIRDPRSIAEILQQVYVDHSTNVDTVFSRIIETTEHPAAAASFASIKDPWVMPMWGSQVKRKVPEAPYYQITPAGHCPHDEVPEVRPQGSVAMPLLDDPDSAEYGFSRDLEFAREGLHRAVMLRVVGTKSSIWNQISTIFKSPTVNPGVSEIR</sequence>
<dbReference type="SUPFAM" id="SSF53474">
    <property type="entry name" value="alpha/beta-Hydrolases"/>
    <property type="match status" value="1"/>
</dbReference>
<dbReference type="EMBL" id="JAJJMA010262693">
    <property type="protein sequence ID" value="MCL7044840.1"/>
    <property type="molecule type" value="Genomic_DNA"/>
</dbReference>
<dbReference type="GO" id="GO:0080124">
    <property type="term" value="F:pheophytinase activity"/>
    <property type="evidence" value="ECO:0007669"/>
    <property type="project" value="InterPro"/>
</dbReference>
<dbReference type="InterPro" id="IPR000073">
    <property type="entry name" value="AB_hydrolase_1"/>
</dbReference>
<dbReference type="PANTHER" id="PTHR47280:SF1">
    <property type="entry name" value="PHEOPHYTINASE, CHLOROPLASTIC"/>
    <property type="match status" value="1"/>
</dbReference>
<accession>A0AA41VP14</accession>
<organism evidence="2 3">
    <name type="scientific">Papaver nudicaule</name>
    <name type="common">Iceland poppy</name>
    <dbReference type="NCBI Taxonomy" id="74823"/>
    <lineage>
        <taxon>Eukaryota</taxon>
        <taxon>Viridiplantae</taxon>
        <taxon>Streptophyta</taxon>
        <taxon>Embryophyta</taxon>
        <taxon>Tracheophyta</taxon>
        <taxon>Spermatophyta</taxon>
        <taxon>Magnoliopsida</taxon>
        <taxon>Ranunculales</taxon>
        <taxon>Papaveraceae</taxon>
        <taxon>Papaveroideae</taxon>
        <taxon>Papaver</taxon>
    </lineage>
</organism>
<feature type="domain" description="AB hydrolase-1" evidence="1">
    <location>
        <begin position="165"/>
        <end position="310"/>
    </location>
</feature>
<dbReference type="Proteomes" id="UP001177140">
    <property type="component" value="Unassembled WGS sequence"/>
</dbReference>
<dbReference type="Pfam" id="PF12697">
    <property type="entry name" value="Abhydrolase_6"/>
    <property type="match status" value="1"/>
</dbReference>